<dbReference type="PANTHER" id="PTHR47526">
    <property type="entry name" value="ATP-DEPENDENT DNA HELICASE"/>
    <property type="match status" value="1"/>
</dbReference>
<accession>A0A8B6E411</accession>
<keyword evidence="1" id="KW-0862">Zinc</keyword>
<dbReference type="Proteomes" id="UP000596742">
    <property type="component" value="Unassembled WGS sequence"/>
</dbReference>
<dbReference type="OrthoDB" id="6099529at2759"/>
<dbReference type="EMBL" id="UYJE01004508">
    <property type="protein sequence ID" value="VDI28560.1"/>
    <property type="molecule type" value="Genomic_DNA"/>
</dbReference>
<evidence type="ECO:0000259" key="2">
    <source>
        <dbReference type="PROSITE" id="PS50966"/>
    </source>
</evidence>
<dbReference type="Gene3D" id="3.90.320.10">
    <property type="match status" value="1"/>
</dbReference>
<dbReference type="InterPro" id="IPR011335">
    <property type="entry name" value="Restrct_endonuc-II-like"/>
</dbReference>
<organism evidence="3 4">
    <name type="scientific">Mytilus galloprovincialis</name>
    <name type="common">Mediterranean mussel</name>
    <dbReference type="NCBI Taxonomy" id="29158"/>
    <lineage>
        <taxon>Eukaryota</taxon>
        <taxon>Metazoa</taxon>
        <taxon>Spiralia</taxon>
        <taxon>Lophotrochozoa</taxon>
        <taxon>Mollusca</taxon>
        <taxon>Bivalvia</taxon>
        <taxon>Autobranchia</taxon>
        <taxon>Pteriomorphia</taxon>
        <taxon>Mytilida</taxon>
        <taxon>Mytiloidea</taxon>
        <taxon>Mytilidae</taxon>
        <taxon>Mytilinae</taxon>
        <taxon>Mytilus</taxon>
    </lineage>
</organism>
<name>A0A8B6E411_MYTGA</name>
<feature type="domain" description="SWIM-type" evidence="2">
    <location>
        <begin position="175"/>
        <end position="214"/>
    </location>
</feature>
<keyword evidence="4" id="KW-1185">Reference proteome</keyword>
<dbReference type="GO" id="GO:0006281">
    <property type="term" value="P:DNA repair"/>
    <property type="evidence" value="ECO:0007669"/>
    <property type="project" value="UniProtKB-ARBA"/>
</dbReference>
<dbReference type="AlphaFoldDB" id="A0A8B6E411"/>
<dbReference type="InterPro" id="IPR019080">
    <property type="entry name" value="YqaJ_viral_recombinase"/>
</dbReference>
<dbReference type="GO" id="GO:0008270">
    <property type="term" value="F:zinc ion binding"/>
    <property type="evidence" value="ECO:0007669"/>
    <property type="project" value="UniProtKB-KW"/>
</dbReference>
<dbReference type="InterPro" id="IPR011604">
    <property type="entry name" value="PDDEXK-like_dom_sf"/>
</dbReference>
<evidence type="ECO:0000256" key="1">
    <source>
        <dbReference type="PROSITE-ProRule" id="PRU00325"/>
    </source>
</evidence>
<comment type="caution">
    <text evidence="3">The sequence shown here is derived from an EMBL/GenBank/DDBJ whole genome shotgun (WGS) entry which is preliminary data.</text>
</comment>
<protein>
    <recommendedName>
        <fullName evidence="2">SWIM-type domain-containing protein</fullName>
    </recommendedName>
</protein>
<dbReference type="PANTHER" id="PTHR47526:SF3">
    <property type="entry name" value="PHD-TYPE DOMAIN-CONTAINING PROTEIN"/>
    <property type="match status" value="1"/>
</dbReference>
<dbReference type="SUPFAM" id="SSF52980">
    <property type="entry name" value="Restriction endonuclease-like"/>
    <property type="match status" value="1"/>
</dbReference>
<reference evidence="3" key="1">
    <citation type="submission" date="2018-11" db="EMBL/GenBank/DDBJ databases">
        <authorList>
            <person name="Alioto T."/>
            <person name="Alioto T."/>
        </authorList>
    </citation>
    <scope>NUCLEOTIDE SEQUENCE</scope>
</reference>
<dbReference type="CDD" id="cd22343">
    <property type="entry name" value="PDDEXK_lambda_exonuclease-like"/>
    <property type="match status" value="1"/>
</dbReference>
<dbReference type="PROSITE" id="PS50966">
    <property type="entry name" value="ZF_SWIM"/>
    <property type="match status" value="1"/>
</dbReference>
<proteinExistence type="predicted"/>
<keyword evidence="1" id="KW-0863">Zinc-finger</keyword>
<keyword evidence="1" id="KW-0479">Metal-binding</keyword>
<dbReference type="InterPro" id="IPR007527">
    <property type="entry name" value="Znf_SWIM"/>
</dbReference>
<evidence type="ECO:0000313" key="4">
    <source>
        <dbReference type="Proteomes" id="UP000596742"/>
    </source>
</evidence>
<gene>
    <name evidence="3" type="ORF">MGAL_10B073021</name>
</gene>
<dbReference type="Pfam" id="PF09588">
    <property type="entry name" value="YqaJ"/>
    <property type="match status" value="1"/>
</dbReference>
<evidence type="ECO:0000313" key="3">
    <source>
        <dbReference type="EMBL" id="VDI28560.1"/>
    </source>
</evidence>
<sequence>MLSEDLQESETEEPPDLHSSLPELKLWKVTKLQEWLEKHKLKKSGLKEILVNRVYRAMSGYMDSDPDSSDESLGEDLIPVHEISNWKTLDFSDIPNGLASKDVDGYFLYQKNPTTGARLHFDRQMKKAKRLCNEGFIRDILYSDLSDFCYIKSKCLPSMKQSVSIGTSGMTAKFYSLNVCLGRKFGNIFNARCNCKAGGAGLCAHVGALLYTLVKTKDSCTSSECTWDRPRPLQRKPSPARVCDITFTKTEKETQTKKVRPYPGIYQAGPIKEIQNETFLDDILKGLENAYPQCVLYQTLRFENANIDPFLELFYPDYMFCDFVSLTHDTCVKDFTHFFDNLKVTDAISQTLEEGTRGQSVNTNWIKARKNLITASVMGEVYKRKKLVPDNLLKKICGYVTVPDRVKSIKYGRKYESVAVSQYIQKHTNECGNTTVESRGLLVNPKYPFLGASIDSLVTCNKCGVGLVEVKCPYGSDSKKEPWRNKTPVECAKDTNFCCNEVDGQLELKDTSNYRYQVQGQLGVYELNWVDFVIWTKKGISVERINFDESTWNSMLQKLKEFYIGCVIPEIFTRRVERGKPLY</sequence>